<dbReference type="PANTHER" id="PTHR43132">
    <property type="entry name" value="ARSENICAL RESISTANCE OPERON REPRESSOR ARSR-RELATED"/>
    <property type="match status" value="1"/>
</dbReference>
<proteinExistence type="predicted"/>
<accession>A0A1L3GN95</accession>
<keyword evidence="2" id="KW-0238">DNA-binding</keyword>
<dbReference type="InterPro" id="IPR036390">
    <property type="entry name" value="WH_DNA-bd_sf"/>
</dbReference>
<dbReference type="NCBIfam" id="NF033788">
    <property type="entry name" value="HTH_metalloreg"/>
    <property type="match status" value="1"/>
</dbReference>
<dbReference type="PRINTS" id="PR00778">
    <property type="entry name" value="HTHARSR"/>
</dbReference>
<keyword evidence="6" id="KW-1185">Reference proteome</keyword>
<dbReference type="PANTHER" id="PTHR43132:SF6">
    <property type="entry name" value="HTH-TYPE TRANSCRIPTIONAL REPRESSOR CZRA"/>
    <property type="match status" value="1"/>
</dbReference>
<dbReference type="SUPFAM" id="SSF46785">
    <property type="entry name" value="Winged helix' DNA-binding domain"/>
    <property type="match status" value="1"/>
</dbReference>
<dbReference type="RefSeq" id="WP_072283100.1">
    <property type="nucleotide sequence ID" value="NZ_CP015519.1"/>
</dbReference>
<dbReference type="KEGG" id="pef:A7E78_04380"/>
<dbReference type="CDD" id="cd00090">
    <property type="entry name" value="HTH_ARSR"/>
    <property type="match status" value="1"/>
</dbReference>
<dbReference type="GO" id="GO:0003677">
    <property type="term" value="F:DNA binding"/>
    <property type="evidence" value="ECO:0007669"/>
    <property type="project" value="UniProtKB-KW"/>
</dbReference>
<feature type="domain" description="HTH arsR-type" evidence="4">
    <location>
        <begin position="24"/>
        <end position="117"/>
    </location>
</feature>
<dbReference type="PROSITE" id="PS50987">
    <property type="entry name" value="HTH_ARSR_2"/>
    <property type="match status" value="1"/>
</dbReference>
<protein>
    <submittedName>
        <fullName evidence="5">Transcriptional regulator</fullName>
    </submittedName>
</protein>
<dbReference type="PROSITE" id="PS00846">
    <property type="entry name" value="HTH_ARSR_1"/>
    <property type="match status" value="1"/>
</dbReference>
<dbReference type="Pfam" id="PF01022">
    <property type="entry name" value="HTH_5"/>
    <property type="match status" value="1"/>
</dbReference>
<organism evidence="5 6">
    <name type="scientific">Syntrophotalea acetylenivorans</name>
    <dbReference type="NCBI Taxonomy" id="1842532"/>
    <lineage>
        <taxon>Bacteria</taxon>
        <taxon>Pseudomonadati</taxon>
        <taxon>Thermodesulfobacteriota</taxon>
        <taxon>Desulfuromonadia</taxon>
        <taxon>Desulfuromonadales</taxon>
        <taxon>Syntrophotaleaceae</taxon>
        <taxon>Syntrophotalea</taxon>
    </lineage>
</organism>
<reference evidence="5 6" key="1">
    <citation type="journal article" date="2017" name="Genome Announc.">
        <title>Complete Genome Sequences of Two Acetylene-Fermenting Pelobacter acetylenicus Strains.</title>
        <authorList>
            <person name="Sutton J.M."/>
            <person name="Baesman S.M."/>
            <person name="Fierst J.L."/>
            <person name="Poret-Peterson A.T."/>
            <person name="Oremland R.S."/>
            <person name="Dunlap D.S."/>
            <person name="Akob D.M."/>
        </authorList>
    </citation>
    <scope>NUCLEOTIDE SEQUENCE [LARGE SCALE GENOMIC DNA]</scope>
    <source>
        <strain evidence="5 6">SFB93</strain>
    </source>
</reference>
<name>A0A1L3GN95_9BACT</name>
<sequence length="117" mass="13377">MSKDICQISYVDDERVARARARMHDDQTIVELAETFKVLSDPTRVRILHALAEEELCVCDIATVVEATQSAISHQLRILRAARLVKSRKDGKMVYCSLDDEHVRNLFEEGIRHLKEG</sequence>
<dbReference type="EMBL" id="CP015519">
    <property type="protein sequence ID" value="APG27138.1"/>
    <property type="molecule type" value="Genomic_DNA"/>
</dbReference>
<evidence type="ECO:0000256" key="2">
    <source>
        <dbReference type="ARBA" id="ARBA00023125"/>
    </source>
</evidence>
<dbReference type="STRING" id="1842532.A7E78_04380"/>
<dbReference type="SMART" id="SM00418">
    <property type="entry name" value="HTH_ARSR"/>
    <property type="match status" value="1"/>
</dbReference>
<evidence type="ECO:0000256" key="1">
    <source>
        <dbReference type="ARBA" id="ARBA00023015"/>
    </source>
</evidence>
<dbReference type="InterPro" id="IPR018334">
    <property type="entry name" value="ArsR_HTH"/>
</dbReference>
<dbReference type="InterPro" id="IPR011991">
    <property type="entry name" value="ArsR-like_HTH"/>
</dbReference>
<dbReference type="InterPro" id="IPR051011">
    <property type="entry name" value="Metal_resp_trans_reg"/>
</dbReference>
<dbReference type="Proteomes" id="UP000182517">
    <property type="component" value="Chromosome"/>
</dbReference>
<dbReference type="Gene3D" id="1.10.10.10">
    <property type="entry name" value="Winged helix-like DNA-binding domain superfamily/Winged helix DNA-binding domain"/>
    <property type="match status" value="1"/>
</dbReference>
<keyword evidence="3" id="KW-0804">Transcription</keyword>
<evidence type="ECO:0000313" key="6">
    <source>
        <dbReference type="Proteomes" id="UP000182517"/>
    </source>
</evidence>
<dbReference type="AlphaFoldDB" id="A0A1L3GN95"/>
<evidence type="ECO:0000313" key="5">
    <source>
        <dbReference type="EMBL" id="APG27138.1"/>
    </source>
</evidence>
<gene>
    <name evidence="5" type="ORF">A7E78_04380</name>
</gene>
<keyword evidence="1" id="KW-0805">Transcription regulation</keyword>
<evidence type="ECO:0000259" key="4">
    <source>
        <dbReference type="PROSITE" id="PS50987"/>
    </source>
</evidence>
<dbReference type="InterPro" id="IPR001845">
    <property type="entry name" value="HTH_ArsR_DNA-bd_dom"/>
</dbReference>
<dbReference type="GO" id="GO:0003700">
    <property type="term" value="F:DNA-binding transcription factor activity"/>
    <property type="evidence" value="ECO:0007669"/>
    <property type="project" value="InterPro"/>
</dbReference>
<dbReference type="InterPro" id="IPR036388">
    <property type="entry name" value="WH-like_DNA-bd_sf"/>
</dbReference>
<evidence type="ECO:0000256" key="3">
    <source>
        <dbReference type="ARBA" id="ARBA00023163"/>
    </source>
</evidence>